<dbReference type="Pfam" id="PF13185">
    <property type="entry name" value="GAF_2"/>
    <property type="match status" value="1"/>
</dbReference>
<dbReference type="Gene3D" id="3.30.450.40">
    <property type="match status" value="1"/>
</dbReference>
<dbReference type="SMART" id="SM00091">
    <property type="entry name" value="PAS"/>
    <property type="match status" value="2"/>
</dbReference>
<dbReference type="SMART" id="SM00267">
    <property type="entry name" value="GGDEF"/>
    <property type="match status" value="1"/>
</dbReference>
<dbReference type="SUPFAM" id="SSF55781">
    <property type="entry name" value="GAF domain-like"/>
    <property type="match status" value="1"/>
</dbReference>
<feature type="modified residue" description="4-aspartylphosphate" evidence="3">
    <location>
        <position position="55"/>
    </location>
</feature>
<dbReference type="PROSITE" id="PS50113">
    <property type="entry name" value="PAC"/>
    <property type="match status" value="2"/>
</dbReference>
<name>A0A1W1XA09_9NEIS</name>
<feature type="domain" description="Response regulatory" evidence="4">
    <location>
        <begin position="1064"/>
        <end position="1179"/>
    </location>
</feature>
<dbReference type="InterPro" id="IPR029787">
    <property type="entry name" value="Nucleotide_cyclase"/>
</dbReference>
<dbReference type="FunFam" id="3.30.70.270:FF:000001">
    <property type="entry name" value="Diguanylate cyclase domain protein"/>
    <property type="match status" value="1"/>
</dbReference>
<dbReference type="CDD" id="cd01948">
    <property type="entry name" value="EAL"/>
    <property type="match status" value="1"/>
</dbReference>
<dbReference type="SMART" id="SM00052">
    <property type="entry name" value="EAL"/>
    <property type="match status" value="1"/>
</dbReference>
<keyword evidence="10" id="KW-1185">Reference proteome</keyword>
<dbReference type="SUPFAM" id="SSF55785">
    <property type="entry name" value="PYP-like sensor domain (PAS domain)"/>
    <property type="match status" value="2"/>
</dbReference>
<evidence type="ECO:0000259" key="6">
    <source>
        <dbReference type="PROSITE" id="PS50113"/>
    </source>
</evidence>
<evidence type="ECO:0000256" key="3">
    <source>
        <dbReference type="PROSITE-ProRule" id="PRU00169"/>
    </source>
</evidence>
<evidence type="ECO:0000313" key="10">
    <source>
        <dbReference type="Proteomes" id="UP000192761"/>
    </source>
</evidence>
<dbReference type="PROSITE" id="PS50112">
    <property type="entry name" value="PAS"/>
    <property type="match status" value="2"/>
</dbReference>
<dbReference type="CDD" id="cd01949">
    <property type="entry name" value="GGDEF"/>
    <property type="match status" value="1"/>
</dbReference>
<dbReference type="Gene3D" id="3.30.70.270">
    <property type="match status" value="1"/>
</dbReference>
<evidence type="ECO:0000256" key="1">
    <source>
        <dbReference type="ARBA" id="ARBA00022679"/>
    </source>
</evidence>
<dbReference type="Pfam" id="PF00990">
    <property type="entry name" value="GGDEF"/>
    <property type="match status" value="1"/>
</dbReference>
<dbReference type="STRING" id="1121001.SAMN02745857_00925"/>
<feature type="domain" description="PAS" evidence="5">
    <location>
        <begin position="493"/>
        <end position="566"/>
    </location>
</feature>
<dbReference type="InterPro" id="IPR000014">
    <property type="entry name" value="PAS"/>
</dbReference>
<dbReference type="InterPro" id="IPR001610">
    <property type="entry name" value="PAC"/>
</dbReference>
<dbReference type="InterPro" id="IPR043128">
    <property type="entry name" value="Rev_trsase/Diguanyl_cyclase"/>
</dbReference>
<proteinExistence type="predicted"/>
<dbReference type="PROSITE" id="PS50887">
    <property type="entry name" value="GGDEF"/>
    <property type="match status" value="1"/>
</dbReference>
<evidence type="ECO:0000259" key="8">
    <source>
        <dbReference type="PROSITE" id="PS50887"/>
    </source>
</evidence>
<dbReference type="NCBIfam" id="TIGR00229">
    <property type="entry name" value="sensory_box"/>
    <property type="match status" value="2"/>
</dbReference>
<keyword evidence="3" id="KW-0597">Phosphoprotein</keyword>
<organism evidence="9 10">
    <name type="scientific">Andreprevotia lacus DSM 23236</name>
    <dbReference type="NCBI Taxonomy" id="1121001"/>
    <lineage>
        <taxon>Bacteria</taxon>
        <taxon>Pseudomonadati</taxon>
        <taxon>Pseudomonadota</taxon>
        <taxon>Betaproteobacteria</taxon>
        <taxon>Neisseriales</taxon>
        <taxon>Chitinibacteraceae</taxon>
        <taxon>Andreprevotia</taxon>
    </lineage>
</organism>
<dbReference type="InterPro" id="IPR000160">
    <property type="entry name" value="GGDEF_dom"/>
</dbReference>
<dbReference type="Proteomes" id="UP000192761">
    <property type="component" value="Unassembled WGS sequence"/>
</dbReference>
<dbReference type="InterPro" id="IPR000700">
    <property type="entry name" value="PAS-assoc_C"/>
</dbReference>
<dbReference type="SMART" id="SM00065">
    <property type="entry name" value="GAF"/>
    <property type="match status" value="1"/>
</dbReference>
<sequence length="1190" mass="132439">MLQGVDILVVEDSASQAALLCGQLEAHGCRVRVAANGLQALDLVAERRPTLIVSDIMMPRMDGYELCRHLKLDPATRDIPVILVTHLSDARDVVRGLACGADTFILKPYEEKYLIARIRYFLANLALRQQDQANKGVEVVLSGERHFITAARQQILDLLISTYEQGIQLNSQLRNKHQELTQSHHLLDSLFHFSASLTDQQSERQVIDKALATLLRFPNFRSAWLMLVEDGNPPQRFRLVGSCGQISEPDLASKLGALCPCQHAGLNDHPVAAFNVGECTALPDTWAHACVPIRIGNDLAGLLNVVRTDGDAWPEAELNTLTAVGHQLAVTLARARFFQRLEELVSERTAALRIEVTERERAELALRQSETLLVQVLNSLPIGVWVTDQRGNVSLHNPEALRIWGGPAPFANGKAASPEQEASPAERSIRQALQRAVTLGKVSPQEVLHIEAQDGEGRTALNSVVPLTDERQHIHGAIVVTQDITSQQVIDIELRIRERAIEASVNAVVITDHRRPGHPIVYVNPAFERITGYSSEQVIGQNCRFLQGTDLDQPELMAVRRALEQGTDGRALLRNYRKDGSMFWNDLRLSPSRDAEGRISHFVGVLNDITETKRYQDELEHQANFDTLTGLPNRNLAQDRIQQAAAWAQRNKQRFALALLDLDNFKYVNDSLGHSVGDALLVEVAKRLRACVGDYDTLARAGGDEFMLLLPEARSNEDVEAVLQVINQSLSVPVELAGEVKLHISASIGYCFYPTDGSRADELIRNADTAMYKAKERGKSQSSRFELTMNVVIQRRVALERNLRQALTAGALVMHYQPQLELESSTLCGFEALVRWQVDGSYIPTPEFIHVAEETGLIKELDHYVIEQVFMQVAAWLKAGYDPGEVAINVSTYSLQDYSIVAHLESALARHGIPPARIKLEVTEGLLMKNVDIAQRIMQALRAVGIKWSIDDFGTGYSALSYLRRYPFQQLKIDKAFVDDVHINIENASMTRAIISMAHSLGIAVVAEGVETVEQLSFLLQAGCEQIQGYYYSPPLPAASCTQLLANDGGLRLPEVLLHRNPRTLLIVDEDLRVHSYLFRELAQQGYHILNVDSAEAALNVLAINAVGVVLADTGIHGPQDGDFMHTLKTLYPRLVRIAMSSYLDVDTVLQAINEGAVFRYLTKPWQPEQLKHQVREAFHQHELNLLQTN</sequence>
<protein>
    <submittedName>
        <fullName evidence="9">PAS domain S-box-containing protein/diguanylate cyclase (GGDEF) domain-containing protein</fullName>
    </submittedName>
</protein>
<dbReference type="RefSeq" id="WP_176216772.1">
    <property type="nucleotide sequence ID" value="NZ_FWXD01000004.1"/>
</dbReference>
<feature type="modified residue" description="4-aspartylphosphate" evidence="3">
    <location>
        <position position="1113"/>
    </location>
</feature>
<dbReference type="GO" id="GO:0016301">
    <property type="term" value="F:kinase activity"/>
    <property type="evidence" value="ECO:0007669"/>
    <property type="project" value="UniProtKB-KW"/>
</dbReference>
<dbReference type="PROSITE" id="PS50110">
    <property type="entry name" value="RESPONSE_REGULATORY"/>
    <property type="match status" value="2"/>
</dbReference>
<dbReference type="InterPro" id="IPR001633">
    <property type="entry name" value="EAL_dom"/>
</dbReference>
<feature type="domain" description="PAS" evidence="5">
    <location>
        <begin position="369"/>
        <end position="405"/>
    </location>
</feature>
<feature type="domain" description="EAL" evidence="7">
    <location>
        <begin position="796"/>
        <end position="1049"/>
    </location>
</feature>
<dbReference type="InterPro" id="IPR052155">
    <property type="entry name" value="Biofilm_reg_signaling"/>
</dbReference>
<dbReference type="SMART" id="SM00086">
    <property type="entry name" value="PAC"/>
    <property type="match status" value="2"/>
</dbReference>
<dbReference type="InterPro" id="IPR029016">
    <property type="entry name" value="GAF-like_dom_sf"/>
</dbReference>
<dbReference type="Gene3D" id="3.20.20.450">
    <property type="entry name" value="EAL domain"/>
    <property type="match status" value="1"/>
</dbReference>
<dbReference type="SUPFAM" id="SSF141868">
    <property type="entry name" value="EAL domain-like"/>
    <property type="match status" value="1"/>
</dbReference>
<dbReference type="InterPro" id="IPR011006">
    <property type="entry name" value="CheY-like_superfamily"/>
</dbReference>
<dbReference type="Pfam" id="PF00563">
    <property type="entry name" value="EAL"/>
    <property type="match status" value="1"/>
</dbReference>
<dbReference type="Pfam" id="PF13426">
    <property type="entry name" value="PAS_9"/>
    <property type="match status" value="1"/>
</dbReference>
<dbReference type="PANTHER" id="PTHR44757:SF2">
    <property type="entry name" value="BIOFILM ARCHITECTURE MAINTENANCE PROTEIN MBAA"/>
    <property type="match status" value="1"/>
</dbReference>
<dbReference type="PANTHER" id="PTHR44757">
    <property type="entry name" value="DIGUANYLATE CYCLASE DGCP"/>
    <property type="match status" value="1"/>
</dbReference>
<dbReference type="InterPro" id="IPR001789">
    <property type="entry name" value="Sig_transdc_resp-reg_receiver"/>
</dbReference>
<dbReference type="Pfam" id="PF08448">
    <property type="entry name" value="PAS_4"/>
    <property type="match status" value="1"/>
</dbReference>
<feature type="domain" description="PAC" evidence="6">
    <location>
        <begin position="567"/>
        <end position="621"/>
    </location>
</feature>
<dbReference type="NCBIfam" id="TIGR00254">
    <property type="entry name" value="GGDEF"/>
    <property type="match status" value="1"/>
</dbReference>
<evidence type="ECO:0000256" key="2">
    <source>
        <dbReference type="ARBA" id="ARBA00022777"/>
    </source>
</evidence>
<feature type="domain" description="GGDEF" evidence="8">
    <location>
        <begin position="653"/>
        <end position="787"/>
    </location>
</feature>
<accession>A0A1W1XA09</accession>
<dbReference type="CDD" id="cd00130">
    <property type="entry name" value="PAS"/>
    <property type="match status" value="2"/>
</dbReference>
<dbReference type="SUPFAM" id="SSF52172">
    <property type="entry name" value="CheY-like"/>
    <property type="match status" value="2"/>
</dbReference>
<keyword evidence="1" id="KW-0808">Transferase</keyword>
<reference evidence="9 10" key="1">
    <citation type="submission" date="2017-04" db="EMBL/GenBank/DDBJ databases">
        <authorList>
            <person name="Afonso C.L."/>
            <person name="Miller P.J."/>
            <person name="Scott M.A."/>
            <person name="Spackman E."/>
            <person name="Goraichik I."/>
            <person name="Dimitrov K.M."/>
            <person name="Suarez D.L."/>
            <person name="Swayne D.E."/>
        </authorList>
    </citation>
    <scope>NUCLEOTIDE SEQUENCE [LARGE SCALE GENOMIC DNA]</scope>
    <source>
        <strain evidence="9 10">DSM 23236</strain>
    </source>
</reference>
<dbReference type="Gene3D" id="3.30.450.20">
    <property type="entry name" value="PAS domain"/>
    <property type="match status" value="2"/>
</dbReference>
<dbReference type="Gene3D" id="3.40.50.2300">
    <property type="match status" value="2"/>
</dbReference>
<dbReference type="SMART" id="SM00448">
    <property type="entry name" value="REC"/>
    <property type="match status" value="2"/>
</dbReference>
<dbReference type="Pfam" id="PF00072">
    <property type="entry name" value="Response_reg"/>
    <property type="match status" value="2"/>
</dbReference>
<evidence type="ECO:0000313" key="9">
    <source>
        <dbReference type="EMBL" id="SMC20371.1"/>
    </source>
</evidence>
<feature type="domain" description="PAC" evidence="6">
    <location>
        <begin position="443"/>
        <end position="496"/>
    </location>
</feature>
<gene>
    <name evidence="9" type="ORF">SAMN02745857_00925</name>
</gene>
<evidence type="ECO:0000259" key="5">
    <source>
        <dbReference type="PROSITE" id="PS50112"/>
    </source>
</evidence>
<dbReference type="EMBL" id="FWXD01000004">
    <property type="protein sequence ID" value="SMC20371.1"/>
    <property type="molecule type" value="Genomic_DNA"/>
</dbReference>
<dbReference type="PROSITE" id="PS50883">
    <property type="entry name" value="EAL"/>
    <property type="match status" value="1"/>
</dbReference>
<dbReference type="SUPFAM" id="SSF55073">
    <property type="entry name" value="Nucleotide cyclase"/>
    <property type="match status" value="1"/>
</dbReference>
<dbReference type="InterPro" id="IPR035965">
    <property type="entry name" value="PAS-like_dom_sf"/>
</dbReference>
<dbReference type="GO" id="GO:0000160">
    <property type="term" value="P:phosphorelay signal transduction system"/>
    <property type="evidence" value="ECO:0007669"/>
    <property type="project" value="InterPro"/>
</dbReference>
<evidence type="ECO:0000259" key="7">
    <source>
        <dbReference type="PROSITE" id="PS50883"/>
    </source>
</evidence>
<dbReference type="AlphaFoldDB" id="A0A1W1XA09"/>
<dbReference type="InterPro" id="IPR035919">
    <property type="entry name" value="EAL_sf"/>
</dbReference>
<dbReference type="InterPro" id="IPR013656">
    <property type="entry name" value="PAS_4"/>
</dbReference>
<evidence type="ECO:0000259" key="4">
    <source>
        <dbReference type="PROSITE" id="PS50110"/>
    </source>
</evidence>
<keyword evidence="2" id="KW-0418">Kinase</keyword>
<feature type="domain" description="Response regulatory" evidence="4">
    <location>
        <begin position="6"/>
        <end position="122"/>
    </location>
</feature>
<dbReference type="InterPro" id="IPR003018">
    <property type="entry name" value="GAF"/>
</dbReference>